<proteinExistence type="predicted"/>
<evidence type="ECO:0000313" key="3">
    <source>
        <dbReference type="EMBL" id="CAB4182211.1"/>
    </source>
</evidence>
<evidence type="ECO:0000313" key="5">
    <source>
        <dbReference type="EMBL" id="CAB4211515.1"/>
    </source>
</evidence>
<organism evidence="2">
    <name type="scientific">uncultured Caudovirales phage</name>
    <dbReference type="NCBI Taxonomy" id="2100421"/>
    <lineage>
        <taxon>Viruses</taxon>
        <taxon>Duplodnaviria</taxon>
        <taxon>Heunggongvirae</taxon>
        <taxon>Uroviricota</taxon>
        <taxon>Caudoviricetes</taxon>
        <taxon>Peduoviridae</taxon>
        <taxon>Maltschvirus</taxon>
        <taxon>Maltschvirus maltsch</taxon>
    </lineage>
</organism>
<feature type="domain" description="Cell wall hydrolase SleB" evidence="1">
    <location>
        <begin position="59"/>
        <end position="163"/>
    </location>
</feature>
<dbReference type="EMBL" id="LR796861">
    <property type="protein sequence ID" value="CAB4170603.1"/>
    <property type="molecule type" value="Genomic_DNA"/>
</dbReference>
<dbReference type="EMBL" id="LR797272">
    <property type="protein sequence ID" value="CAB4198584.1"/>
    <property type="molecule type" value="Genomic_DNA"/>
</dbReference>
<evidence type="ECO:0000313" key="2">
    <source>
        <dbReference type="EMBL" id="CAB4170603.1"/>
    </source>
</evidence>
<sequence>MHKRLYSLAVIFLISATLLVCTGFSKERIIGVQYTQLTPEARTQVDCLAENIYYEAGYEPRDGKIAVAMVTLNRVQDPQFPKDICSVVKQKTNSTCQFTWFCEHKKTQNNSTYLQARDIALLVYANYEKMHDMTRGALFYHADYVNPRWKLERTAVIGRHIFYKQRDSI</sequence>
<dbReference type="InterPro" id="IPR042047">
    <property type="entry name" value="SleB_dom1"/>
</dbReference>
<evidence type="ECO:0000313" key="6">
    <source>
        <dbReference type="EMBL" id="CAB5238628.1"/>
    </source>
</evidence>
<dbReference type="EMBL" id="LR797019">
    <property type="protein sequence ID" value="CAB4182211.1"/>
    <property type="molecule type" value="Genomic_DNA"/>
</dbReference>
<dbReference type="GO" id="GO:0016787">
    <property type="term" value="F:hydrolase activity"/>
    <property type="evidence" value="ECO:0007669"/>
    <property type="project" value="InterPro"/>
</dbReference>
<evidence type="ECO:0000313" key="4">
    <source>
        <dbReference type="EMBL" id="CAB4198584.1"/>
    </source>
</evidence>
<evidence type="ECO:0000259" key="1">
    <source>
        <dbReference type="Pfam" id="PF07486"/>
    </source>
</evidence>
<gene>
    <name evidence="3" type="ORF">UFOVP1066_176</name>
    <name evidence="4" type="ORF">UFOVP1315_161</name>
    <name evidence="5" type="ORF">UFOVP1421_122</name>
    <name evidence="6" type="ORF">UFOVP1525_132</name>
    <name evidence="2" type="ORF">UFOVP909_95</name>
</gene>
<dbReference type="EMBL" id="LR797375">
    <property type="protein sequence ID" value="CAB4211515.1"/>
    <property type="molecule type" value="Genomic_DNA"/>
</dbReference>
<dbReference type="EMBL" id="LR798454">
    <property type="protein sequence ID" value="CAB5238628.1"/>
    <property type="molecule type" value="Genomic_DNA"/>
</dbReference>
<dbReference type="Pfam" id="PF07486">
    <property type="entry name" value="Hydrolase_2"/>
    <property type="match status" value="1"/>
</dbReference>
<dbReference type="InterPro" id="IPR011105">
    <property type="entry name" value="Cell_wall_hydrolase_SleB"/>
</dbReference>
<name>A0A6J5PGM4_9CAUD</name>
<accession>A0A6J5PGM4</accession>
<protein>
    <submittedName>
        <fullName evidence="2">Spore_SleB, spore cortex-lytic enzyme</fullName>
    </submittedName>
</protein>
<dbReference type="Gene3D" id="1.10.10.2520">
    <property type="entry name" value="Cell wall hydrolase SleB, domain 1"/>
    <property type="match status" value="1"/>
</dbReference>
<reference evidence="2" key="1">
    <citation type="submission" date="2020-05" db="EMBL/GenBank/DDBJ databases">
        <authorList>
            <person name="Chiriac C."/>
            <person name="Salcher M."/>
            <person name="Ghai R."/>
            <person name="Kavagutti S V."/>
        </authorList>
    </citation>
    <scope>NUCLEOTIDE SEQUENCE</scope>
</reference>